<dbReference type="GO" id="GO:0090313">
    <property type="term" value="P:regulation of protein targeting to membrane"/>
    <property type="evidence" value="ECO:0007669"/>
    <property type="project" value="TreeGrafter"/>
</dbReference>
<organism evidence="2 3">
    <name type="scientific">Propionigenium maris DSM 9537</name>
    <dbReference type="NCBI Taxonomy" id="1123000"/>
    <lineage>
        <taxon>Bacteria</taxon>
        <taxon>Fusobacteriati</taxon>
        <taxon>Fusobacteriota</taxon>
        <taxon>Fusobacteriia</taxon>
        <taxon>Fusobacteriales</taxon>
        <taxon>Fusobacteriaceae</taxon>
        <taxon>Propionigenium</taxon>
    </lineage>
</organism>
<dbReference type="Pfam" id="PF05359">
    <property type="entry name" value="DUF748"/>
    <property type="match status" value="1"/>
</dbReference>
<dbReference type="InterPro" id="IPR052894">
    <property type="entry name" value="AsmA-related"/>
</dbReference>
<comment type="caution">
    <text evidence="2">The sequence shown here is derived from an EMBL/GenBank/DDBJ whole genome shotgun (WGS) entry which is preliminary data.</text>
</comment>
<dbReference type="GO" id="GO:0005886">
    <property type="term" value="C:plasma membrane"/>
    <property type="evidence" value="ECO:0007669"/>
    <property type="project" value="TreeGrafter"/>
</dbReference>
<reference evidence="2" key="1">
    <citation type="submission" date="2022-12" db="EMBL/GenBank/DDBJ databases">
        <title>Reference genome sequencing for broad-spectrum identification of bacterial and archaeal isolates by mass spectrometry.</title>
        <authorList>
            <person name="Sekiguchi Y."/>
            <person name="Tourlousse D.M."/>
        </authorList>
    </citation>
    <scope>NUCLEOTIDE SEQUENCE</scope>
    <source>
        <strain evidence="2">10succ1</strain>
    </source>
</reference>
<dbReference type="RefSeq" id="WP_281835380.1">
    <property type="nucleotide sequence ID" value="NZ_BSDY01000007.1"/>
</dbReference>
<dbReference type="InterPro" id="IPR008023">
    <property type="entry name" value="DUF748"/>
</dbReference>
<sequence>MKRRTKLGLSIIIILAVAAGMRKLPGYIQEVAVRTLEERTGRRVFSEKVRYNYLTSTLYLENFKIMEANEEDTFISFDSFNIDIDPMKLIFKTLFIQEITLVNPSLRIEQTSEGINYAEIMENWKESQEKNPGEEVAEEVDPFLKRIELENITIESFTLYYQDEVITADNNFTFKTPKLTYGDNLFQLSSKLDFLDGSYLDIDFHYNDSTTEFGGGFKGEKIELDDKLFLPKKILELSKLSGEVSLDLEVQGKIAGNSCLISGKSSITNLDILNKQEKRLLSMDRGRITFPQLDLFNSNFHIEELSLDGFLLNQGELLEHLTSISTPSKEESEGGTLPQIAIERLSIGDSVIETPLASLEEIDLTLENFGTYEGRSKVDLSLSLNRRTPVKIGGTISKERDLKVLEDLEELGFKGRVRVTTLDLREVNTISQEIPYELSGLMNIDSYLTYSGDSIRSRNTIFLEELNVRGKTSQEEYSMGSGTGILNLSLKEMRDYTIDGEVILNSLKASLVEGRPLFQGEEIRVSMDEVTQDRVAISSVSLTNPKVTLWEKEDSQNPTDEPSVEEGKTSGMEEKKAGDTSKLPLLLLKNLQVDGGRVDLIEEDFKYTLKDIEVAMKDFTSERDREFTLLLEGGLTGLGRFKSESAMSLVEDWDFTATGLNVDGRFNISNLDLVDFNPILKKNLPNEIKSGRVFYQGEIKMDAGSFRGENVIRVKNIHPGESTGNNPALPLKLGINLLKDRNNNLLLDVPVYGDFNDPQFRIYRVVLQAMKNLIVRAAASPLTMITKTLGLSEERVSTISYDYLSSELTEDEAKKLDEISKVLELKDGVEVKLVLFTDLEREMDILNERLKEEKIFKTSTKREVLEGEVRKVIQGRRENLLQYFRSKFLEEKVSVESSEVLRSKPQSQVEFIFN</sequence>
<accession>A0A9W6LMG6</accession>
<dbReference type="Proteomes" id="UP001144471">
    <property type="component" value="Unassembled WGS sequence"/>
</dbReference>
<proteinExistence type="predicted"/>
<keyword evidence="3" id="KW-1185">Reference proteome</keyword>
<feature type="compositionally biased region" description="Basic and acidic residues" evidence="1">
    <location>
        <begin position="565"/>
        <end position="577"/>
    </location>
</feature>
<feature type="region of interest" description="Disordered" evidence="1">
    <location>
        <begin position="548"/>
        <end position="577"/>
    </location>
</feature>
<evidence type="ECO:0000313" key="2">
    <source>
        <dbReference type="EMBL" id="GLI56311.1"/>
    </source>
</evidence>
<protein>
    <recommendedName>
        <fullName evidence="4">DUF748 domain-containing protein</fullName>
    </recommendedName>
</protein>
<name>A0A9W6LMG6_9FUSO</name>
<evidence type="ECO:0000313" key="3">
    <source>
        <dbReference type="Proteomes" id="UP001144471"/>
    </source>
</evidence>
<dbReference type="PANTHER" id="PTHR30441:SF8">
    <property type="entry name" value="DUF748 DOMAIN-CONTAINING PROTEIN"/>
    <property type="match status" value="1"/>
</dbReference>
<gene>
    <name evidence="2" type="ORF">PM10SUCC1_18250</name>
</gene>
<dbReference type="EMBL" id="BSDY01000007">
    <property type="protein sequence ID" value="GLI56311.1"/>
    <property type="molecule type" value="Genomic_DNA"/>
</dbReference>
<evidence type="ECO:0000256" key="1">
    <source>
        <dbReference type="SAM" id="MobiDB-lite"/>
    </source>
</evidence>
<dbReference type="PANTHER" id="PTHR30441">
    <property type="entry name" value="DUF748 DOMAIN-CONTAINING PROTEIN"/>
    <property type="match status" value="1"/>
</dbReference>
<evidence type="ECO:0008006" key="4">
    <source>
        <dbReference type="Google" id="ProtNLM"/>
    </source>
</evidence>
<dbReference type="AlphaFoldDB" id="A0A9W6LMG6"/>